<dbReference type="Pfam" id="PF00596">
    <property type="entry name" value="Aldolase_II"/>
    <property type="match status" value="1"/>
</dbReference>
<proteinExistence type="predicted"/>
<reference evidence="2 3" key="1">
    <citation type="submission" date="2018-11" db="EMBL/GenBank/DDBJ databases">
        <title>Genome sequence of Apiotrichum porosum DSM 27194.</title>
        <authorList>
            <person name="Aliyu H."/>
            <person name="Gorte O."/>
            <person name="Ochsenreither K."/>
        </authorList>
    </citation>
    <scope>NUCLEOTIDE SEQUENCE [LARGE SCALE GENOMIC DNA]</scope>
    <source>
        <strain evidence="2 3">DSM 27194</strain>
    </source>
</reference>
<dbReference type="SMART" id="SM01007">
    <property type="entry name" value="Aldolase_II"/>
    <property type="match status" value="1"/>
</dbReference>
<dbReference type="EMBL" id="RSCE01000006">
    <property type="protein sequence ID" value="RSH82021.1"/>
    <property type="molecule type" value="Genomic_DNA"/>
</dbReference>
<protein>
    <recommendedName>
        <fullName evidence="1">Class II aldolase/adducin N-terminal domain-containing protein</fullName>
    </recommendedName>
</protein>
<dbReference type="FunFam" id="3.40.225.10:FF:000009">
    <property type="entry name" value="Class II aldolase/adducin N-terminal"/>
    <property type="match status" value="1"/>
</dbReference>
<dbReference type="Gene3D" id="3.40.225.10">
    <property type="entry name" value="Class II aldolase/adducin N-terminal domain"/>
    <property type="match status" value="1"/>
</dbReference>
<dbReference type="STRING" id="105984.A0A427XTF0"/>
<sequence>MVDQVDDTLSFDYGPPAPTFKDKHAERTYLKERLALAYRVIAHEGMCEGTAGHLTVRDPIKPDCFWVNPFGLHFSRMTASDLLLIDHAGKIVDGGKPERQRYNAAAFVIHSAIHAARPEVNAVVHAHSPSGKAWSTLGRPFPFYTQDSAVFYDDIGHYAAHGGVVLSSAESAEIVTALGNAKALVMQNHGLLSVGGCIESAVAWFTLLENECKCILTAEAAAAMTGSKPVALREEVAQFTWKETGSEEAGRFESLAVFDLVEELCNAAHKK</sequence>
<evidence type="ECO:0000259" key="1">
    <source>
        <dbReference type="SMART" id="SM01007"/>
    </source>
</evidence>
<dbReference type="InterPro" id="IPR001303">
    <property type="entry name" value="Aldolase_II/adducin_N"/>
</dbReference>
<dbReference type="AlphaFoldDB" id="A0A427XTF0"/>
<dbReference type="RefSeq" id="XP_028476476.1">
    <property type="nucleotide sequence ID" value="XM_028623543.1"/>
</dbReference>
<dbReference type="PANTHER" id="PTHR10672:SF39">
    <property type="entry name" value="CLASS II ALDOLASE_ADDUCIN N-TERMINAL DOMAIN-CONTAINING PROTEIN"/>
    <property type="match status" value="1"/>
</dbReference>
<comment type="caution">
    <text evidence="2">The sequence shown here is derived from an EMBL/GenBank/DDBJ whole genome shotgun (WGS) entry which is preliminary data.</text>
</comment>
<dbReference type="GO" id="GO:0051015">
    <property type="term" value="F:actin filament binding"/>
    <property type="evidence" value="ECO:0007669"/>
    <property type="project" value="TreeGrafter"/>
</dbReference>
<dbReference type="OrthoDB" id="3238794at2759"/>
<dbReference type="InterPro" id="IPR051017">
    <property type="entry name" value="Aldolase-II_Adducin_sf"/>
</dbReference>
<dbReference type="Proteomes" id="UP000279236">
    <property type="component" value="Unassembled WGS sequence"/>
</dbReference>
<dbReference type="PANTHER" id="PTHR10672">
    <property type="entry name" value="ADDUCIN"/>
    <property type="match status" value="1"/>
</dbReference>
<organism evidence="2 3">
    <name type="scientific">Apiotrichum porosum</name>
    <dbReference type="NCBI Taxonomy" id="105984"/>
    <lineage>
        <taxon>Eukaryota</taxon>
        <taxon>Fungi</taxon>
        <taxon>Dikarya</taxon>
        <taxon>Basidiomycota</taxon>
        <taxon>Agaricomycotina</taxon>
        <taxon>Tremellomycetes</taxon>
        <taxon>Trichosporonales</taxon>
        <taxon>Trichosporonaceae</taxon>
        <taxon>Apiotrichum</taxon>
    </lineage>
</organism>
<dbReference type="GeneID" id="39592768"/>
<feature type="domain" description="Class II aldolase/adducin N-terminal" evidence="1">
    <location>
        <begin position="32"/>
        <end position="216"/>
    </location>
</feature>
<dbReference type="NCBIfam" id="NF004855">
    <property type="entry name" value="PRK06208.1"/>
    <property type="match status" value="1"/>
</dbReference>
<dbReference type="GO" id="GO:0005856">
    <property type="term" value="C:cytoskeleton"/>
    <property type="evidence" value="ECO:0007669"/>
    <property type="project" value="TreeGrafter"/>
</dbReference>
<gene>
    <name evidence="2" type="ORF">EHS24_008225</name>
</gene>
<evidence type="ECO:0000313" key="2">
    <source>
        <dbReference type="EMBL" id="RSH82021.1"/>
    </source>
</evidence>
<evidence type="ECO:0000313" key="3">
    <source>
        <dbReference type="Proteomes" id="UP000279236"/>
    </source>
</evidence>
<dbReference type="InterPro" id="IPR036409">
    <property type="entry name" value="Aldolase_II/adducin_N_sf"/>
</dbReference>
<name>A0A427XTF0_9TREE</name>
<dbReference type="SUPFAM" id="SSF53639">
    <property type="entry name" value="AraD/HMP-PK domain-like"/>
    <property type="match status" value="1"/>
</dbReference>
<keyword evidence="3" id="KW-1185">Reference proteome</keyword>
<accession>A0A427XTF0</accession>